<dbReference type="InParanoid" id="M5EHW3"/>
<evidence type="ECO:0000313" key="3">
    <source>
        <dbReference type="EMBL" id="CCU81138.1"/>
    </source>
</evidence>
<sequence length="312" mass="35548">MNNKKLVSTLLIVLLGFGLFAAVPQVAAQDDRIDFGYVQWPGVTIKTHVAAKIADYLGYETKMTSGSQAIVFKGMDTGDLDVFLGNWLPTMKMHFDKYEEKGSVHNVRVNLFDVVYRTAVPEYVYEAGVKSLADLNEYADKFNSKIYGIEPGNEGNIIIQNAIKNNNYNLGDWTLQSSSTAGMLTSVKRAVNNEEWIAFNGWKPHYMNVMFDLRYLEDPEGIWGEGERVYTVARNGYQDENPNFYKFLEQFKVTAPIQNQWIDSYKRQEKDPEVVAEEWIANNLDVVNQWVYGVETADGEMARKAIKEIVNN</sequence>
<protein>
    <submittedName>
        <fullName evidence="3">L-proline glycine betaine binding ABC transporter protein ProX (TC 3.A.1.12.1)</fullName>
    </submittedName>
</protein>
<dbReference type="Gene3D" id="3.40.190.100">
    <property type="entry name" value="Glycine betaine-binding periplasmic protein, domain 2"/>
    <property type="match status" value="1"/>
</dbReference>
<organism evidence="3 4">
    <name type="scientific">Halanaerobium saccharolyticum subsp. saccharolyticum DSM 6643</name>
    <dbReference type="NCBI Taxonomy" id="1293054"/>
    <lineage>
        <taxon>Bacteria</taxon>
        <taxon>Bacillati</taxon>
        <taxon>Bacillota</taxon>
        <taxon>Clostridia</taxon>
        <taxon>Halanaerobiales</taxon>
        <taxon>Halanaerobiaceae</taxon>
        <taxon>Halanaerobium</taxon>
    </lineage>
</organism>
<dbReference type="GO" id="GO:0043190">
    <property type="term" value="C:ATP-binding cassette (ABC) transporter complex"/>
    <property type="evidence" value="ECO:0007669"/>
    <property type="project" value="InterPro"/>
</dbReference>
<dbReference type="AlphaFoldDB" id="M5EHW3"/>
<accession>M5EHW3</accession>
<evidence type="ECO:0000259" key="2">
    <source>
        <dbReference type="Pfam" id="PF04069"/>
    </source>
</evidence>
<dbReference type="InterPro" id="IPR007210">
    <property type="entry name" value="ABC_Gly_betaine_transp_sub-bd"/>
</dbReference>
<feature type="chain" id="PRO_5038586197" evidence="1">
    <location>
        <begin position="22"/>
        <end position="312"/>
    </location>
</feature>
<dbReference type="FunCoup" id="M5EHW3">
    <property type="interactions" value="67"/>
</dbReference>
<feature type="domain" description="ABC-type glycine betaine transport system substrate-binding" evidence="2">
    <location>
        <begin position="32"/>
        <end position="282"/>
    </location>
</feature>
<dbReference type="Proteomes" id="UP000012063">
    <property type="component" value="Unassembled WGS sequence"/>
</dbReference>
<name>M5EHW3_9FIRM</name>
<dbReference type="GO" id="GO:0022857">
    <property type="term" value="F:transmembrane transporter activity"/>
    <property type="evidence" value="ECO:0007669"/>
    <property type="project" value="InterPro"/>
</dbReference>
<dbReference type="STRING" id="1293054.HSACCH_02605"/>
<dbReference type="SUPFAM" id="SSF53850">
    <property type="entry name" value="Periplasmic binding protein-like II"/>
    <property type="match status" value="1"/>
</dbReference>
<dbReference type="Pfam" id="PF04069">
    <property type="entry name" value="OpuAC"/>
    <property type="match status" value="1"/>
</dbReference>
<dbReference type="eggNOG" id="COG2113">
    <property type="taxonomic scope" value="Bacteria"/>
</dbReference>
<dbReference type="InterPro" id="IPR017783">
    <property type="entry name" value="ABC_choline_sub-bd"/>
</dbReference>
<feature type="signal peptide" evidence="1">
    <location>
        <begin position="1"/>
        <end position="21"/>
    </location>
</feature>
<dbReference type="EMBL" id="CAUI01000023">
    <property type="protein sequence ID" value="CCU81138.1"/>
    <property type="molecule type" value="Genomic_DNA"/>
</dbReference>
<dbReference type="CDD" id="cd13640">
    <property type="entry name" value="PBP2_ChoX"/>
    <property type="match status" value="1"/>
</dbReference>
<dbReference type="Gene3D" id="3.40.190.10">
    <property type="entry name" value="Periplasmic binding protein-like II"/>
    <property type="match status" value="1"/>
</dbReference>
<dbReference type="RefSeq" id="WP_005490450.1">
    <property type="nucleotide sequence ID" value="NZ_CAUI01000023.1"/>
</dbReference>
<dbReference type="OrthoDB" id="9787902at2"/>
<keyword evidence="4" id="KW-1185">Reference proteome</keyword>
<dbReference type="GO" id="GO:0015871">
    <property type="term" value="P:choline transport"/>
    <property type="evidence" value="ECO:0007669"/>
    <property type="project" value="InterPro"/>
</dbReference>
<comment type="caution">
    <text evidence="3">The sequence shown here is derived from an EMBL/GenBank/DDBJ whole genome shotgun (WGS) entry which is preliminary data.</text>
</comment>
<gene>
    <name evidence="3" type="ORF">HSACCH_02605</name>
</gene>
<evidence type="ECO:0000256" key="1">
    <source>
        <dbReference type="SAM" id="SignalP"/>
    </source>
</evidence>
<dbReference type="GO" id="GO:0042597">
    <property type="term" value="C:periplasmic space"/>
    <property type="evidence" value="ECO:0007669"/>
    <property type="project" value="InterPro"/>
</dbReference>
<keyword evidence="1" id="KW-0732">Signal</keyword>
<proteinExistence type="predicted"/>
<reference evidence="4" key="1">
    <citation type="journal article" date="2013" name="Genome Announc.">
        <title>Genome Sequence of Halanaerobium saccharolyticum subsp. saccharolyticum Strain DSM 6643T, a Halophilic Hydrogen-Producing Bacterium.</title>
        <authorList>
            <person name="Kivisto A."/>
            <person name="Larjo A."/>
            <person name="Ciranna A."/>
            <person name="Santala V."/>
            <person name="Roos C."/>
            <person name="Karp M."/>
        </authorList>
    </citation>
    <scope>NUCLEOTIDE SEQUENCE [LARGE SCALE GENOMIC DNA]</scope>
    <source>
        <strain evidence="4">DSM 6643</strain>
    </source>
</reference>
<evidence type="ECO:0000313" key="4">
    <source>
        <dbReference type="Proteomes" id="UP000012063"/>
    </source>
</evidence>
<dbReference type="GO" id="GO:0033265">
    <property type="term" value="F:choline binding"/>
    <property type="evidence" value="ECO:0007669"/>
    <property type="project" value="InterPro"/>
</dbReference>